<feature type="compositionally biased region" description="Low complexity" evidence="1">
    <location>
        <begin position="28"/>
        <end position="40"/>
    </location>
</feature>
<feature type="region of interest" description="Disordered" evidence="1">
    <location>
        <begin position="1"/>
        <end position="141"/>
    </location>
</feature>
<feature type="compositionally biased region" description="Basic and acidic residues" evidence="1">
    <location>
        <begin position="195"/>
        <end position="215"/>
    </location>
</feature>
<dbReference type="EMBL" id="LJGV01000022">
    <property type="protein sequence ID" value="OEU97206.1"/>
    <property type="molecule type" value="Genomic_DNA"/>
</dbReference>
<feature type="transmembrane region" description="Helical" evidence="2">
    <location>
        <begin position="146"/>
        <end position="167"/>
    </location>
</feature>
<evidence type="ECO:0000313" key="5">
    <source>
        <dbReference type="Proteomes" id="UP000175829"/>
    </source>
</evidence>
<evidence type="ECO:0000259" key="3">
    <source>
        <dbReference type="PROSITE" id="PS51175"/>
    </source>
</evidence>
<evidence type="ECO:0000256" key="1">
    <source>
        <dbReference type="SAM" id="MobiDB-lite"/>
    </source>
</evidence>
<feature type="domain" description="CBM6" evidence="3">
    <location>
        <begin position="211"/>
        <end position="345"/>
    </location>
</feature>
<dbReference type="AlphaFoldDB" id="A0A1E7K030"/>
<organism evidence="4 5">
    <name type="scientific">Streptomyces qinglanensis</name>
    <dbReference type="NCBI Taxonomy" id="943816"/>
    <lineage>
        <taxon>Bacteria</taxon>
        <taxon>Bacillati</taxon>
        <taxon>Actinomycetota</taxon>
        <taxon>Actinomycetes</taxon>
        <taxon>Kitasatosporales</taxon>
        <taxon>Streptomycetaceae</taxon>
        <taxon>Streptomyces</taxon>
    </lineage>
</organism>
<dbReference type="InterPro" id="IPR008979">
    <property type="entry name" value="Galactose-bd-like_sf"/>
</dbReference>
<reference evidence="4 5" key="1">
    <citation type="journal article" date="2016" name="Front. Microbiol.">
        <title>Comparative Genomics Analysis of Streptomyces Species Reveals Their Adaptation to the Marine Environment and Their Diversity at the Genomic Level.</title>
        <authorList>
            <person name="Tian X."/>
            <person name="Zhang Z."/>
            <person name="Yang T."/>
            <person name="Chen M."/>
            <person name="Li J."/>
            <person name="Chen F."/>
            <person name="Yang J."/>
            <person name="Li W."/>
            <person name="Zhang B."/>
            <person name="Zhang Z."/>
            <person name="Wu J."/>
            <person name="Zhang C."/>
            <person name="Long L."/>
            <person name="Xiao J."/>
        </authorList>
    </citation>
    <scope>NUCLEOTIDE SEQUENCE [LARGE SCALE GENOMIC DNA]</scope>
    <source>
        <strain evidence="4 5">SCSIO M10379</strain>
    </source>
</reference>
<accession>A0A1E7K030</accession>
<name>A0A1E7K030_9ACTN</name>
<dbReference type="GO" id="GO:0030246">
    <property type="term" value="F:carbohydrate binding"/>
    <property type="evidence" value="ECO:0007669"/>
    <property type="project" value="InterPro"/>
</dbReference>
<dbReference type="RefSeq" id="WP_027761539.1">
    <property type="nucleotide sequence ID" value="NZ_LJGV01000022.1"/>
</dbReference>
<protein>
    <recommendedName>
        <fullName evidence="3">CBM6 domain-containing protein</fullName>
    </recommendedName>
</protein>
<dbReference type="PROSITE" id="PS51175">
    <property type="entry name" value="CBM6"/>
    <property type="match status" value="1"/>
</dbReference>
<comment type="caution">
    <text evidence="4">The sequence shown here is derived from an EMBL/GenBank/DDBJ whole genome shotgun (WGS) entry which is preliminary data.</text>
</comment>
<feature type="compositionally biased region" description="Low complexity" evidence="1">
    <location>
        <begin position="56"/>
        <end position="105"/>
    </location>
</feature>
<feature type="region of interest" description="Disordered" evidence="1">
    <location>
        <begin position="168"/>
        <end position="215"/>
    </location>
</feature>
<dbReference type="Proteomes" id="UP000175829">
    <property type="component" value="Unassembled WGS sequence"/>
</dbReference>
<sequence>MTAENNGTGAAPEGGDDDPFAYLYRQEGGAQQPASGQQPGVPRRSYNQVRAVGERQYGYGYPQQAQQPQQQGSGYGYPQQGSGYGYPQQQSGYGYPQQPGYGAQQPAPPQHQPSPHYAAPETMPGGRAAARQQGGPGRGGRNRTGLLVGAIAVVAAVVIGIGAAIVFNDDGDADEPQARDTGSAQQDDQGQGQDEGDKEKKDQEPASKKLPKEDAASLRLDGGATAATDVSGAKGQGGAYVGGMNQPGSSATWALKDIPEGGKYTLHVRYGVPGKDADATLTVNGKPESRPLRMKNFSGAKEGDWEHGWQNTWSNIQLQKGQNSVKISCEDGNKCEVNLDQVWLTKGWKG</sequence>
<dbReference type="InterPro" id="IPR005084">
    <property type="entry name" value="CBM6"/>
</dbReference>
<gene>
    <name evidence="4" type="ORF">AN217_04165</name>
</gene>
<dbReference type="Gene3D" id="2.60.120.260">
    <property type="entry name" value="Galactose-binding domain-like"/>
    <property type="match status" value="1"/>
</dbReference>
<dbReference type="SUPFAM" id="SSF49785">
    <property type="entry name" value="Galactose-binding domain-like"/>
    <property type="match status" value="1"/>
</dbReference>
<keyword evidence="2" id="KW-1133">Transmembrane helix</keyword>
<dbReference type="PATRIC" id="fig|943816.4.peg.158"/>
<feature type="compositionally biased region" description="Low complexity" evidence="1">
    <location>
        <begin position="113"/>
        <end position="133"/>
    </location>
</feature>
<keyword evidence="2" id="KW-0812">Transmembrane</keyword>
<proteinExistence type="predicted"/>
<evidence type="ECO:0000256" key="2">
    <source>
        <dbReference type="SAM" id="Phobius"/>
    </source>
</evidence>
<evidence type="ECO:0000313" key="4">
    <source>
        <dbReference type="EMBL" id="OEU97206.1"/>
    </source>
</evidence>
<keyword evidence="2" id="KW-0472">Membrane</keyword>